<dbReference type="InterPro" id="IPR002110">
    <property type="entry name" value="Ankyrin_rpt"/>
</dbReference>
<keyword evidence="2 3" id="KW-0040">ANK repeat</keyword>
<organism evidence="5 6">
    <name type="scientific">Podospora fimiseda</name>
    <dbReference type="NCBI Taxonomy" id="252190"/>
    <lineage>
        <taxon>Eukaryota</taxon>
        <taxon>Fungi</taxon>
        <taxon>Dikarya</taxon>
        <taxon>Ascomycota</taxon>
        <taxon>Pezizomycotina</taxon>
        <taxon>Sordariomycetes</taxon>
        <taxon>Sordariomycetidae</taxon>
        <taxon>Sordariales</taxon>
        <taxon>Podosporaceae</taxon>
        <taxon>Podospora</taxon>
    </lineage>
</organism>
<dbReference type="SUPFAM" id="SSF48403">
    <property type="entry name" value="Ankyrin repeat"/>
    <property type="match status" value="1"/>
</dbReference>
<proteinExistence type="predicted"/>
<reference evidence="5" key="1">
    <citation type="journal article" date="2023" name="Mol. Phylogenet. Evol.">
        <title>Genome-scale phylogeny and comparative genomics of the fungal order Sordariales.</title>
        <authorList>
            <person name="Hensen N."/>
            <person name="Bonometti L."/>
            <person name="Westerberg I."/>
            <person name="Brannstrom I.O."/>
            <person name="Guillou S."/>
            <person name="Cros-Aarteil S."/>
            <person name="Calhoun S."/>
            <person name="Haridas S."/>
            <person name="Kuo A."/>
            <person name="Mondo S."/>
            <person name="Pangilinan J."/>
            <person name="Riley R."/>
            <person name="LaButti K."/>
            <person name="Andreopoulos B."/>
            <person name="Lipzen A."/>
            <person name="Chen C."/>
            <person name="Yan M."/>
            <person name="Daum C."/>
            <person name="Ng V."/>
            <person name="Clum A."/>
            <person name="Steindorff A."/>
            <person name="Ohm R.A."/>
            <person name="Martin F."/>
            <person name="Silar P."/>
            <person name="Natvig D.O."/>
            <person name="Lalanne C."/>
            <person name="Gautier V."/>
            <person name="Ament-Velasquez S.L."/>
            <person name="Kruys A."/>
            <person name="Hutchinson M.I."/>
            <person name="Powell A.J."/>
            <person name="Barry K."/>
            <person name="Miller A.N."/>
            <person name="Grigoriev I.V."/>
            <person name="Debuchy R."/>
            <person name="Gladieux P."/>
            <person name="Hiltunen Thoren M."/>
            <person name="Johannesson H."/>
        </authorList>
    </citation>
    <scope>NUCLEOTIDE SEQUENCE</scope>
    <source>
        <strain evidence="5">CBS 990.96</strain>
    </source>
</reference>
<dbReference type="AlphaFoldDB" id="A0AAN6YL75"/>
<evidence type="ECO:0000256" key="3">
    <source>
        <dbReference type="PROSITE-ProRule" id="PRU00023"/>
    </source>
</evidence>
<reference evidence="5" key="2">
    <citation type="submission" date="2023-05" db="EMBL/GenBank/DDBJ databases">
        <authorList>
            <consortium name="Lawrence Berkeley National Laboratory"/>
            <person name="Steindorff A."/>
            <person name="Hensen N."/>
            <person name="Bonometti L."/>
            <person name="Westerberg I."/>
            <person name="Brannstrom I.O."/>
            <person name="Guillou S."/>
            <person name="Cros-Aarteil S."/>
            <person name="Calhoun S."/>
            <person name="Haridas S."/>
            <person name="Kuo A."/>
            <person name="Mondo S."/>
            <person name="Pangilinan J."/>
            <person name="Riley R."/>
            <person name="Labutti K."/>
            <person name="Andreopoulos B."/>
            <person name="Lipzen A."/>
            <person name="Chen C."/>
            <person name="Yanf M."/>
            <person name="Daum C."/>
            <person name="Ng V."/>
            <person name="Clum A."/>
            <person name="Ohm R."/>
            <person name="Martin F."/>
            <person name="Silar P."/>
            <person name="Natvig D."/>
            <person name="Lalanne C."/>
            <person name="Gautier V."/>
            <person name="Ament-Velasquez S.L."/>
            <person name="Kruys A."/>
            <person name="Hutchinson M.I."/>
            <person name="Powell A.J."/>
            <person name="Barry K."/>
            <person name="Miller A.N."/>
            <person name="Grigoriev I.V."/>
            <person name="Debuchy R."/>
            <person name="Gladieux P."/>
            <person name="Thoren M.H."/>
            <person name="Johannesson H."/>
        </authorList>
    </citation>
    <scope>NUCLEOTIDE SEQUENCE</scope>
    <source>
        <strain evidence="5">CBS 990.96</strain>
    </source>
</reference>
<evidence type="ECO:0000313" key="5">
    <source>
        <dbReference type="EMBL" id="KAK4221144.1"/>
    </source>
</evidence>
<dbReference type="Proteomes" id="UP001301958">
    <property type="component" value="Unassembled WGS sequence"/>
</dbReference>
<dbReference type="EMBL" id="MU865580">
    <property type="protein sequence ID" value="KAK4221144.1"/>
    <property type="molecule type" value="Genomic_DNA"/>
</dbReference>
<protein>
    <submittedName>
        <fullName evidence="5">Ankyrin repeat-containing domain protein</fullName>
    </submittedName>
</protein>
<dbReference type="Pfam" id="PF12937">
    <property type="entry name" value="F-box-like"/>
    <property type="match status" value="1"/>
</dbReference>
<dbReference type="Gene3D" id="1.25.40.20">
    <property type="entry name" value="Ankyrin repeat-containing domain"/>
    <property type="match status" value="3"/>
</dbReference>
<comment type="caution">
    <text evidence="5">The sequence shown here is derived from an EMBL/GenBank/DDBJ whole genome shotgun (WGS) entry which is preliminary data.</text>
</comment>
<feature type="domain" description="F-box" evidence="4">
    <location>
        <begin position="4"/>
        <end position="48"/>
    </location>
</feature>
<gene>
    <name evidence="5" type="ORF">QBC38DRAFT_492635</name>
</gene>
<accession>A0AAN6YL75</accession>
<sequence length="692" mass="77936">MQSFNNLPTELILDIAEILDNGFDWSRLSRTSTRLHHIINPILYHRFAHRAIRWGVEQNQLSTIKLALQHGKLDPAEALNEEQDLKCSDNNADWRDWGRARREMEALAGLDEPSTQGVWKTTLLHLACASGHNEVVGFLMDHGARLDAPSMHLCACVHLHNDLWQHPPYSRSESLDLFCPKWLPLHTTMCSRHPSTALLLLERGAPFHVLSDGRETLGLPVTAMHWAAAHGHLEVVRYLIERYKENPTDEGPIGYPNAGNNIYTAMHYLALCPDYKSVLGIAQELNAIGIDINEERGTRDILFDAVNDVLNPTTSRPFQNFLATPIALACKIHNYAAARALFHAGADPSATATQMNCLQLALDVQRGLPYLFRHLRENKVWNTTNKERAELVRDLIKAGVSVDPVPPGPESLYRFWPPSPPLMLAAQNGLTEELRFFLELGKAKPEIQDASRKTPLMYAAGGCHPACVKLLIAAGANVHAWTGQRTLNSPTRAVLQAHTPYRSGIAEDRLKVIDILLKEGAVFGMPGHLPIEWQGTAFGSELARVNGGFDTWTFHEQYSYVLRESDIMQTTHALEYILEHCEHRNFSPESWMHAVVDILTGKHSHGWTNIPFCRKLADAGVRLGYHLSLDQLFLTDWAWKQIGYSTRHLRGNPNLKEALEIFGIKLEGFNALLDTNQKKKKERKKSESRHVE</sequence>
<evidence type="ECO:0000256" key="1">
    <source>
        <dbReference type="ARBA" id="ARBA00022737"/>
    </source>
</evidence>
<dbReference type="SMART" id="SM00248">
    <property type="entry name" value="ANK"/>
    <property type="match status" value="8"/>
</dbReference>
<dbReference type="PANTHER" id="PTHR24189:SF50">
    <property type="entry name" value="ANKYRIN REPEAT AND SOCS BOX PROTEIN 2"/>
    <property type="match status" value="1"/>
</dbReference>
<evidence type="ECO:0000313" key="6">
    <source>
        <dbReference type="Proteomes" id="UP001301958"/>
    </source>
</evidence>
<dbReference type="Pfam" id="PF12796">
    <property type="entry name" value="Ank_2"/>
    <property type="match status" value="2"/>
</dbReference>
<dbReference type="InterPro" id="IPR050745">
    <property type="entry name" value="Multifunctional_regulatory"/>
</dbReference>
<dbReference type="PANTHER" id="PTHR24189">
    <property type="entry name" value="MYOTROPHIN"/>
    <property type="match status" value="1"/>
</dbReference>
<dbReference type="InterPro" id="IPR036770">
    <property type="entry name" value="Ankyrin_rpt-contain_sf"/>
</dbReference>
<feature type="repeat" description="ANK" evidence="3">
    <location>
        <begin position="119"/>
        <end position="151"/>
    </location>
</feature>
<evidence type="ECO:0000256" key="2">
    <source>
        <dbReference type="ARBA" id="ARBA00023043"/>
    </source>
</evidence>
<dbReference type="PROSITE" id="PS50088">
    <property type="entry name" value="ANK_REPEAT"/>
    <property type="match status" value="2"/>
</dbReference>
<feature type="repeat" description="ANK" evidence="3">
    <location>
        <begin position="451"/>
        <end position="483"/>
    </location>
</feature>
<dbReference type="Pfam" id="PF00023">
    <property type="entry name" value="Ank"/>
    <property type="match status" value="1"/>
</dbReference>
<keyword evidence="6" id="KW-1185">Reference proteome</keyword>
<evidence type="ECO:0000259" key="4">
    <source>
        <dbReference type="Pfam" id="PF12937"/>
    </source>
</evidence>
<dbReference type="InterPro" id="IPR001810">
    <property type="entry name" value="F-box_dom"/>
</dbReference>
<keyword evidence="1" id="KW-0677">Repeat</keyword>
<dbReference type="PROSITE" id="PS50297">
    <property type="entry name" value="ANK_REP_REGION"/>
    <property type="match status" value="1"/>
</dbReference>
<name>A0AAN6YL75_9PEZI</name>